<evidence type="ECO:0000313" key="2">
    <source>
        <dbReference type="Proteomes" id="UP000601435"/>
    </source>
</evidence>
<keyword evidence="2" id="KW-1185">Reference proteome</keyword>
<accession>A0A812M872</accession>
<evidence type="ECO:0000313" key="1">
    <source>
        <dbReference type="EMBL" id="CAE7252152.1"/>
    </source>
</evidence>
<comment type="caution">
    <text evidence="1">The sequence shown here is derived from an EMBL/GenBank/DDBJ whole genome shotgun (WGS) entry which is preliminary data.</text>
</comment>
<dbReference type="EMBL" id="CAJNJA010009937">
    <property type="protein sequence ID" value="CAE7252152.1"/>
    <property type="molecule type" value="Genomic_DNA"/>
</dbReference>
<reference evidence="1" key="1">
    <citation type="submission" date="2021-02" db="EMBL/GenBank/DDBJ databases">
        <authorList>
            <person name="Dougan E. K."/>
            <person name="Rhodes N."/>
            <person name="Thang M."/>
            <person name="Chan C."/>
        </authorList>
    </citation>
    <scope>NUCLEOTIDE SEQUENCE</scope>
</reference>
<name>A0A812M872_9DINO</name>
<sequence length="180" mass="20285">MTDVEKVKLTEKQEPLTAGKVRRWLWNDHDDPDTLRARQLSFMVTGRELPEDFLELVRHVITHKDMGEAGMNHRLLFIVALTTVSGDVVSGSHLEEMLQGLPRVQERGLRKLVPKSNRQQISSRLVLGGLSWGLLSLLQEAFCLTGGDGSFFRRHLQLDGGPALLEKRAQSRRVRARGLG</sequence>
<dbReference type="Proteomes" id="UP000601435">
    <property type="component" value="Unassembled WGS sequence"/>
</dbReference>
<organism evidence="1 2">
    <name type="scientific">Symbiodinium necroappetens</name>
    <dbReference type="NCBI Taxonomy" id="1628268"/>
    <lineage>
        <taxon>Eukaryota</taxon>
        <taxon>Sar</taxon>
        <taxon>Alveolata</taxon>
        <taxon>Dinophyceae</taxon>
        <taxon>Suessiales</taxon>
        <taxon>Symbiodiniaceae</taxon>
        <taxon>Symbiodinium</taxon>
    </lineage>
</organism>
<dbReference type="OrthoDB" id="444316at2759"/>
<protein>
    <submittedName>
        <fullName evidence="1">Uncharacterized protein</fullName>
    </submittedName>
</protein>
<proteinExistence type="predicted"/>
<gene>
    <name evidence="1" type="ORF">SNEC2469_LOCUS5287</name>
</gene>
<dbReference type="AlphaFoldDB" id="A0A812M872"/>